<evidence type="ECO:0000313" key="1">
    <source>
        <dbReference type="EMBL" id="MBP1874030.1"/>
    </source>
</evidence>
<comment type="caution">
    <text evidence="1">The sequence shown here is derived from an EMBL/GenBank/DDBJ whole genome shotgun (WGS) entry which is preliminary data.</text>
</comment>
<gene>
    <name evidence="1" type="ORF">J2Z19_003754</name>
</gene>
<evidence type="ECO:0000313" key="2">
    <source>
        <dbReference type="Proteomes" id="UP000823773"/>
    </source>
</evidence>
<name>A0ACC5SYW5_ENSAD</name>
<organism evidence="1 2">
    <name type="scientific">Ensifer adhaerens</name>
    <name type="common">Sinorhizobium morelense</name>
    <dbReference type="NCBI Taxonomy" id="106592"/>
    <lineage>
        <taxon>Bacteria</taxon>
        <taxon>Pseudomonadati</taxon>
        <taxon>Pseudomonadota</taxon>
        <taxon>Alphaproteobacteria</taxon>
        <taxon>Hyphomicrobiales</taxon>
        <taxon>Rhizobiaceae</taxon>
        <taxon>Sinorhizobium/Ensifer group</taxon>
        <taxon>Ensifer</taxon>
    </lineage>
</organism>
<keyword evidence="2" id="KW-1185">Reference proteome</keyword>
<reference evidence="1" key="1">
    <citation type="submission" date="2021-03" db="EMBL/GenBank/DDBJ databases">
        <title>Genomic Encyclopedia of Type Strains, Phase IV (KMG-IV): sequencing the most valuable type-strain genomes for metagenomic binning, comparative biology and taxonomic classification.</title>
        <authorList>
            <person name="Goeker M."/>
        </authorList>
    </citation>
    <scope>NUCLEOTIDE SEQUENCE</scope>
    <source>
        <strain evidence="1">DSM 18131</strain>
    </source>
</reference>
<proteinExistence type="predicted"/>
<sequence length="107" mass="12044">MKYAKLFCFAAPMILLSANCAFAFNWGFVRVPDWMDPYLAELFFAVIVSLLGLRVTKPRGVPVSQLSGVKISPLANFFRVLFITTYAMMMVMLFAGMALRRYAEAIS</sequence>
<accession>A0ACC5SYW5</accession>
<dbReference type="Proteomes" id="UP000823773">
    <property type="component" value="Unassembled WGS sequence"/>
</dbReference>
<dbReference type="EMBL" id="JAGGJR010000006">
    <property type="protein sequence ID" value="MBP1874030.1"/>
    <property type="molecule type" value="Genomic_DNA"/>
</dbReference>
<protein>
    <submittedName>
        <fullName evidence="1">Uncharacterized protein</fullName>
    </submittedName>
</protein>